<evidence type="ECO:0000313" key="2">
    <source>
        <dbReference type="EMBL" id="KAB8337059.1"/>
    </source>
</evidence>
<feature type="compositionally biased region" description="Basic residues" evidence="1">
    <location>
        <begin position="475"/>
        <end position="492"/>
    </location>
</feature>
<comment type="caution">
    <text evidence="2">The sequence shown here is derived from an EMBL/GenBank/DDBJ whole genome shotgun (WGS) entry which is preliminary data.</text>
</comment>
<proteinExistence type="predicted"/>
<feature type="compositionally biased region" description="Low complexity" evidence="1">
    <location>
        <begin position="392"/>
        <end position="473"/>
    </location>
</feature>
<dbReference type="GO" id="GO:0016702">
    <property type="term" value="F:oxidoreductase activity, acting on single donors with incorporation of molecular oxygen, incorporation of two atoms of oxygen"/>
    <property type="evidence" value="ECO:0007669"/>
    <property type="project" value="InterPro"/>
</dbReference>
<dbReference type="AlphaFoldDB" id="A0A5N6KPQ0"/>
<dbReference type="InterPro" id="IPR015889">
    <property type="entry name" value="Intradiol_dOase_core"/>
</dbReference>
<organism evidence="2 3">
    <name type="scientific">Carpinus fangiana</name>
    <dbReference type="NCBI Taxonomy" id="176857"/>
    <lineage>
        <taxon>Eukaryota</taxon>
        <taxon>Viridiplantae</taxon>
        <taxon>Streptophyta</taxon>
        <taxon>Embryophyta</taxon>
        <taxon>Tracheophyta</taxon>
        <taxon>Spermatophyta</taxon>
        <taxon>Magnoliopsida</taxon>
        <taxon>eudicotyledons</taxon>
        <taxon>Gunneridae</taxon>
        <taxon>Pentapetalae</taxon>
        <taxon>rosids</taxon>
        <taxon>fabids</taxon>
        <taxon>Fagales</taxon>
        <taxon>Betulaceae</taxon>
        <taxon>Carpinus</taxon>
    </lineage>
</organism>
<dbReference type="SUPFAM" id="SSF49482">
    <property type="entry name" value="Aromatic compound dioxygenase"/>
    <property type="match status" value="1"/>
</dbReference>
<dbReference type="EMBL" id="VIBQ01000009">
    <property type="protein sequence ID" value="KAB8337059.1"/>
    <property type="molecule type" value="Genomic_DNA"/>
</dbReference>
<reference evidence="2 3" key="1">
    <citation type="submission" date="2019-06" db="EMBL/GenBank/DDBJ databases">
        <title>A chromosomal-level reference genome of Carpinus fangiana (Coryloideae, Betulaceae).</title>
        <authorList>
            <person name="Yang X."/>
            <person name="Wang Z."/>
            <person name="Zhang L."/>
            <person name="Hao G."/>
            <person name="Liu J."/>
            <person name="Yang Y."/>
        </authorList>
    </citation>
    <scope>NUCLEOTIDE SEQUENCE [LARGE SCALE GENOMIC DNA]</scope>
    <source>
        <strain evidence="2">Cfa_2016G</strain>
        <tissue evidence="2">Leaf</tissue>
    </source>
</reference>
<gene>
    <name evidence="2" type="ORF">FH972_021363</name>
</gene>
<feature type="compositionally biased region" description="Gly residues" evidence="1">
    <location>
        <begin position="357"/>
        <end position="369"/>
    </location>
</feature>
<dbReference type="OrthoDB" id="2020622at2759"/>
<evidence type="ECO:0000256" key="1">
    <source>
        <dbReference type="SAM" id="MobiDB-lite"/>
    </source>
</evidence>
<dbReference type="Gene3D" id="2.60.130.10">
    <property type="entry name" value="Aromatic compound dioxygenase"/>
    <property type="match status" value="1"/>
</dbReference>
<sequence length="517" mass="52555">MVRTSFYVAALAAPMIFAHPGEHHSNEFIAKERAELQMHARHIQAGLDACAQHPKFLAIKARGQARRAEKAKFMRMKRASPMKKRDSAELAEYAAESHNSSTSGYTLDTDSTTLFASTQNASCVLTPKVTEGPYYVTGEYYRSNTVEDQPGLALHLEYQYIDISTCDAAEGLYIEQWHANATGVYSGVSASGNGVGSADPSNLNNTFLRGVQKTDSSGVVAFDTVFPGHYSGRAVHIHMMAHQNGTILSNGTFTSASVSSVGQVFFDQDLISDVSSLEPYSSNTQSVTLNTEDSIAAGEADNFDPFAEYAYLGDSISDGLLGWIHVGIDMSASYTVSPGAYYYGTGGVSGSGVGGGSGGAGGSGGGPMSGGSPPSGAVPSGAIPTGSGGAGAMPTTGGSAAPAGSSTATSGAAGASSSHTSGASSAAASTHTSGTSSTGASSQTSTHAAAASSGTASSATSSAPLVVSSSGASHGRGRNGKGKKGGKGHKSGQKTEHRQAKPTGYLQRLNAKFGVHH</sequence>
<protein>
    <recommendedName>
        <fullName evidence="4">Intradiol ring-cleavage dioxygenases domain-containing protein</fullName>
    </recommendedName>
</protein>
<dbReference type="PANTHER" id="PTHR34315">
    <property type="match status" value="1"/>
</dbReference>
<dbReference type="CDD" id="cd03457">
    <property type="entry name" value="intradiol_dioxygenase_like"/>
    <property type="match status" value="1"/>
</dbReference>
<evidence type="ECO:0000313" key="3">
    <source>
        <dbReference type="Proteomes" id="UP000327013"/>
    </source>
</evidence>
<dbReference type="GO" id="GO:0005506">
    <property type="term" value="F:iron ion binding"/>
    <property type="evidence" value="ECO:0007669"/>
    <property type="project" value="InterPro"/>
</dbReference>
<evidence type="ECO:0008006" key="4">
    <source>
        <dbReference type="Google" id="ProtNLM"/>
    </source>
</evidence>
<name>A0A5N6KPQ0_9ROSI</name>
<dbReference type="PANTHER" id="PTHR34315:SF2">
    <property type="entry name" value="ANCHORED DIOXYGENASE, PUTATIVE (AFU_ORTHOLOGUE AFUA_3G01800)-RELATED"/>
    <property type="match status" value="1"/>
</dbReference>
<dbReference type="Proteomes" id="UP000327013">
    <property type="component" value="Unassembled WGS sequence"/>
</dbReference>
<keyword evidence="3" id="KW-1185">Reference proteome</keyword>
<feature type="compositionally biased region" description="Low complexity" evidence="1">
    <location>
        <begin position="370"/>
        <end position="382"/>
    </location>
</feature>
<accession>A0A5N6KPQ0</accession>
<feature type="region of interest" description="Disordered" evidence="1">
    <location>
        <begin position="357"/>
        <end position="517"/>
    </location>
</feature>